<dbReference type="Pfam" id="PF14947">
    <property type="entry name" value="HTH_45"/>
    <property type="match status" value="1"/>
</dbReference>
<dbReference type="Gene3D" id="1.10.10.10">
    <property type="entry name" value="Winged helix-like DNA-binding domain superfamily/Winged helix DNA-binding domain"/>
    <property type="match status" value="1"/>
</dbReference>
<proteinExistence type="predicted"/>
<evidence type="ECO:0000259" key="1">
    <source>
        <dbReference type="Pfam" id="PF14947"/>
    </source>
</evidence>
<evidence type="ECO:0000313" key="3">
    <source>
        <dbReference type="Proteomes" id="UP000070504"/>
    </source>
</evidence>
<dbReference type="Proteomes" id="UP000070504">
    <property type="component" value="Unassembled WGS sequence"/>
</dbReference>
<protein>
    <recommendedName>
        <fullName evidence="1">ArnR1-like winged helix-turn-helix domain-containing protein</fullName>
    </recommendedName>
</protein>
<accession>A0A133VK29</accession>
<dbReference type="AlphaFoldDB" id="A0A133VK29"/>
<feature type="domain" description="ArnR1-like winged helix-turn-helix" evidence="1">
    <location>
        <begin position="2"/>
        <end position="78"/>
    </location>
</feature>
<evidence type="ECO:0000313" key="2">
    <source>
        <dbReference type="EMBL" id="KXB06773.1"/>
    </source>
</evidence>
<dbReference type="SUPFAM" id="SSF46785">
    <property type="entry name" value="Winged helix' DNA-binding domain"/>
    <property type="match status" value="1"/>
</dbReference>
<dbReference type="InterPro" id="IPR036388">
    <property type="entry name" value="WH-like_DNA-bd_sf"/>
</dbReference>
<dbReference type="InterPro" id="IPR036390">
    <property type="entry name" value="WH_DNA-bd_sf"/>
</dbReference>
<sequence>MRRGKYEIISDILDNARNPKTKTSIVYGANLSFEQAGKYLDMLIQNGLMEKIAEKNTKYKTTEKGREFVQDYNELENIVSEK</sequence>
<reference evidence="2 3" key="1">
    <citation type="journal article" date="2016" name="Sci. Rep.">
        <title>Metabolic traits of an uncultured archaeal lineage -MSBL1- from brine pools of the Red Sea.</title>
        <authorList>
            <person name="Mwirichia R."/>
            <person name="Alam I."/>
            <person name="Rashid M."/>
            <person name="Vinu M."/>
            <person name="Ba-Alawi W."/>
            <person name="Anthony Kamau A."/>
            <person name="Kamanda Ngugi D."/>
            <person name="Goker M."/>
            <person name="Klenk H.P."/>
            <person name="Bajic V."/>
            <person name="Stingl U."/>
        </authorList>
    </citation>
    <scope>NUCLEOTIDE SEQUENCE [LARGE SCALE GENOMIC DNA]</scope>
    <source>
        <strain evidence="2">SCGC-AAA382K21</strain>
    </source>
</reference>
<dbReference type="EMBL" id="LHYH01000026">
    <property type="protein sequence ID" value="KXB06773.1"/>
    <property type="molecule type" value="Genomic_DNA"/>
</dbReference>
<gene>
    <name evidence="2" type="ORF">AKJ54_01115</name>
</gene>
<keyword evidence="3" id="KW-1185">Reference proteome</keyword>
<name>A0A133VK29_9EURY</name>
<dbReference type="InterPro" id="IPR038723">
    <property type="entry name" value="ArnR1-like_HTH"/>
</dbReference>
<organism evidence="2 3">
    <name type="scientific">candidate division MSBL1 archaeon SCGC-AAA382K21</name>
    <dbReference type="NCBI Taxonomy" id="1698283"/>
    <lineage>
        <taxon>Archaea</taxon>
        <taxon>Methanobacteriati</taxon>
        <taxon>Methanobacteriota</taxon>
        <taxon>candidate division MSBL1</taxon>
    </lineage>
</organism>
<comment type="caution">
    <text evidence="2">The sequence shown here is derived from an EMBL/GenBank/DDBJ whole genome shotgun (WGS) entry which is preliminary data.</text>
</comment>